<dbReference type="Gene3D" id="1.20.90.10">
    <property type="entry name" value="Phospholipase A2 domain"/>
    <property type="match status" value="1"/>
</dbReference>
<feature type="signal peptide" evidence="1">
    <location>
        <begin position="1"/>
        <end position="20"/>
    </location>
</feature>
<dbReference type="Proteomes" id="UP001159405">
    <property type="component" value="Unassembled WGS sequence"/>
</dbReference>
<proteinExistence type="predicted"/>
<evidence type="ECO:0000256" key="1">
    <source>
        <dbReference type="SAM" id="SignalP"/>
    </source>
</evidence>
<evidence type="ECO:0000313" key="2">
    <source>
        <dbReference type="EMBL" id="CAH3165789.1"/>
    </source>
</evidence>
<feature type="chain" id="PRO_5046223121" description="Phospholipase A2" evidence="1">
    <location>
        <begin position="21"/>
        <end position="76"/>
    </location>
</feature>
<organism evidence="2 3">
    <name type="scientific">Porites lobata</name>
    <dbReference type="NCBI Taxonomy" id="104759"/>
    <lineage>
        <taxon>Eukaryota</taxon>
        <taxon>Metazoa</taxon>
        <taxon>Cnidaria</taxon>
        <taxon>Anthozoa</taxon>
        <taxon>Hexacorallia</taxon>
        <taxon>Scleractinia</taxon>
        <taxon>Fungiina</taxon>
        <taxon>Poritidae</taxon>
        <taxon>Porites</taxon>
    </lineage>
</organism>
<comment type="caution">
    <text evidence="2">The sequence shown here is derived from an EMBL/GenBank/DDBJ whole genome shotgun (WGS) entry which is preliminary data.</text>
</comment>
<dbReference type="InterPro" id="IPR036444">
    <property type="entry name" value="PLipase_A2_dom_sf"/>
</dbReference>
<keyword evidence="1" id="KW-0732">Signal</keyword>
<dbReference type="SUPFAM" id="SSF48619">
    <property type="entry name" value="Phospholipase A2, PLA2"/>
    <property type="match status" value="1"/>
</dbReference>
<protein>
    <recommendedName>
        <fullName evidence="4">Phospholipase A2</fullName>
    </recommendedName>
</protein>
<sequence length="76" mass="8122">MNTTLALLFGWTTLLMISSSDKVAKKSIAGSRQSVLLTLAREDLGLTAADALRLYTYGCWCGVGRNAGNPVDDTDL</sequence>
<evidence type="ECO:0000313" key="3">
    <source>
        <dbReference type="Proteomes" id="UP001159405"/>
    </source>
</evidence>
<keyword evidence="3" id="KW-1185">Reference proteome</keyword>
<evidence type="ECO:0008006" key="4">
    <source>
        <dbReference type="Google" id="ProtNLM"/>
    </source>
</evidence>
<dbReference type="EMBL" id="CALNXK010000134">
    <property type="protein sequence ID" value="CAH3165789.1"/>
    <property type="molecule type" value="Genomic_DNA"/>
</dbReference>
<gene>
    <name evidence="2" type="ORF">PLOB_00007330</name>
</gene>
<accession>A0ABN8QJJ5</accession>
<reference evidence="2 3" key="1">
    <citation type="submission" date="2022-05" db="EMBL/GenBank/DDBJ databases">
        <authorList>
            <consortium name="Genoscope - CEA"/>
            <person name="William W."/>
        </authorList>
    </citation>
    <scope>NUCLEOTIDE SEQUENCE [LARGE SCALE GENOMIC DNA]</scope>
</reference>
<name>A0ABN8QJJ5_9CNID</name>